<dbReference type="Proteomes" id="UP000321558">
    <property type="component" value="Unassembled WGS sequence"/>
</dbReference>
<dbReference type="AlphaFoldDB" id="A0A511ZGD3"/>
<proteinExistence type="predicted"/>
<dbReference type="STRING" id="582851.GCA_900162665_00394"/>
<name>A0A511ZGD3_9BACI</name>
<dbReference type="OrthoDB" id="165650at2"/>
<dbReference type="InterPro" id="IPR013367">
    <property type="entry name" value="Flagellar_put"/>
</dbReference>
<dbReference type="NCBIfam" id="TIGR02530">
    <property type="entry name" value="flg_new"/>
    <property type="match status" value="1"/>
</dbReference>
<evidence type="ECO:0000313" key="2">
    <source>
        <dbReference type="Proteomes" id="UP000321558"/>
    </source>
</evidence>
<accession>A0A511ZGD3</accession>
<keyword evidence="2" id="KW-1185">Reference proteome</keyword>
<comment type="caution">
    <text evidence="1">The sequence shown here is derived from an EMBL/GenBank/DDBJ whole genome shotgun (WGS) entry which is preliminary data.</text>
</comment>
<dbReference type="RefSeq" id="WP_147209545.1">
    <property type="nucleotide sequence ID" value="NZ_BJYM01000004.1"/>
</dbReference>
<gene>
    <name evidence="1" type="ORF">OSO01_12340</name>
</gene>
<reference evidence="1 2" key="1">
    <citation type="submission" date="2019-07" db="EMBL/GenBank/DDBJ databases">
        <title>Whole genome shotgun sequence of Oceanobacillus sojae NBRC 105379.</title>
        <authorList>
            <person name="Hosoyama A."/>
            <person name="Uohara A."/>
            <person name="Ohji S."/>
            <person name="Ichikawa N."/>
        </authorList>
    </citation>
    <scope>NUCLEOTIDE SEQUENCE [LARGE SCALE GENOMIC DNA]</scope>
    <source>
        <strain evidence="1 2">NBRC 105379</strain>
    </source>
</reference>
<evidence type="ECO:0000313" key="1">
    <source>
        <dbReference type="EMBL" id="GEN86495.1"/>
    </source>
</evidence>
<sequence length="121" mass="13385">MVRPIQPIVPAISQEQYIQKAAPKKGNVSFGDILQQQQGLAVSKHAADRMRERNIQFSNKEWESIHEKVKEAKQMGVKDALVVVDGSAMVVSVKNNTVITALNQSEADKKVFTNIDGTILL</sequence>
<evidence type="ECO:0008006" key="3">
    <source>
        <dbReference type="Google" id="ProtNLM"/>
    </source>
</evidence>
<dbReference type="Pfam" id="PF12611">
    <property type="entry name" value="Flagellar_put"/>
    <property type="match status" value="1"/>
</dbReference>
<dbReference type="EMBL" id="BJYM01000004">
    <property type="protein sequence ID" value="GEN86495.1"/>
    <property type="molecule type" value="Genomic_DNA"/>
</dbReference>
<organism evidence="1 2">
    <name type="scientific">Oceanobacillus sojae</name>
    <dbReference type="NCBI Taxonomy" id="582851"/>
    <lineage>
        <taxon>Bacteria</taxon>
        <taxon>Bacillati</taxon>
        <taxon>Bacillota</taxon>
        <taxon>Bacilli</taxon>
        <taxon>Bacillales</taxon>
        <taxon>Bacillaceae</taxon>
        <taxon>Oceanobacillus</taxon>
    </lineage>
</organism>
<protein>
    <recommendedName>
        <fullName evidence="3">Flagellar protein</fullName>
    </recommendedName>
</protein>